<feature type="region of interest" description="Disordered" evidence="2">
    <location>
        <begin position="315"/>
        <end position="346"/>
    </location>
</feature>
<dbReference type="InterPro" id="IPR004365">
    <property type="entry name" value="NA-bd_OB_tRNA"/>
</dbReference>
<dbReference type="InterPro" id="IPR003607">
    <property type="entry name" value="HD/PDEase_dom"/>
</dbReference>
<proteinExistence type="predicted"/>
<gene>
    <name evidence="4" type="ORF">DSM19430T_29310</name>
</gene>
<organism evidence="4 5">
    <name type="scientific">Desulfovibrio psychrotolerans</name>
    <dbReference type="NCBI Taxonomy" id="415242"/>
    <lineage>
        <taxon>Bacteria</taxon>
        <taxon>Pseudomonadati</taxon>
        <taxon>Thermodesulfobacteriota</taxon>
        <taxon>Desulfovibrionia</taxon>
        <taxon>Desulfovibrionales</taxon>
        <taxon>Desulfovibrionaceae</taxon>
        <taxon>Desulfovibrio</taxon>
    </lineage>
</organism>
<dbReference type="SUPFAM" id="SSF109604">
    <property type="entry name" value="HD-domain/PDEase-like"/>
    <property type="match status" value="1"/>
</dbReference>
<dbReference type="Pfam" id="PF01336">
    <property type="entry name" value="tRNA_anti-codon"/>
    <property type="match status" value="1"/>
</dbReference>
<sequence>MQKTQFIQDISANEEIASIFAVAQASQGQARNGPFWRLELADATGSVGAKVWSPLSQQFAQLAPGMMVAVRGRASLYREQLDVNVEGLRVLDEAEVAALNMADFLPASERHPDDMLTDLTQLCRKTFTHKPWLKFMTSVLRDEDIVRRFKTAIGAKHVHHAYAGGLLEHTLSVCELCMRLCDHYPELDRQVLLAGAVFHDLGKAWELSGGIANDYTDEGRLIGHISIGLEKAEPHLLKSGLEPELTMHFKHLVLAHHGMKEWGSPVLPATPEALVLHYADNIDAKLAQLRGLFAGFGEEESGWTPFQTTLGRHIFKPARTPGSGPASAPQNDARREPSKEDQCSLL</sequence>
<evidence type="ECO:0000313" key="5">
    <source>
        <dbReference type="Proteomes" id="UP000503820"/>
    </source>
</evidence>
<dbReference type="Pfam" id="PF01966">
    <property type="entry name" value="HD"/>
    <property type="match status" value="1"/>
</dbReference>
<dbReference type="InterPro" id="IPR050798">
    <property type="entry name" value="YhaM_exoribonuc/phosphodiest"/>
</dbReference>
<dbReference type="SMART" id="SM00471">
    <property type="entry name" value="HDc"/>
    <property type="match status" value="1"/>
</dbReference>
<dbReference type="InterPro" id="IPR006675">
    <property type="entry name" value="HDIG_dom"/>
</dbReference>
<dbReference type="PANTHER" id="PTHR37294:SF1">
    <property type="entry name" value="3'-5' EXORIBONUCLEASE YHAM"/>
    <property type="match status" value="1"/>
</dbReference>
<dbReference type="Proteomes" id="UP000503820">
    <property type="component" value="Unassembled WGS sequence"/>
</dbReference>
<dbReference type="NCBIfam" id="TIGR00277">
    <property type="entry name" value="HDIG"/>
    <property type="match status" value="1"/>
</dbReference>
<dbReference type="GO" id="GO:0031125">
    <property type="term" value="P:rRNA 3'-end processing"/>
    <property type="evidence" value="ECO:0007669"/>
    <property type="project" value="TreeGrafter"/>
</dbReference>
<comment type="caution">
    <text evidence="4">The sequence shown here is derived from an EMBL/GenBank/DDBJ whole genome shotgun (WGS) entry which is preliminary data.</text>
</comment>
<feature type="domain" description="HD" evidence="3">
    <location>
        <begin position="166"/>
        <end position="285"/>
    </location>
</feature>
<dbReference type="EMBL" id="BLVP01000036">
    <property type="protein sequence ID" value="GFM38247.1"/>
    <property type="molecule type" value="Genomic_DNA"/>
</dbReference>
<evidence type="ECO:0000259" key="3">
    <source>
        <dbReference type="PROSITE" id="PS51831"/>
    </source>
</evidence>
<feature type="compositionally biased region" description="Basic and acidic residues" evidence="2">
    <location>
        <begin position="332"/>
        <end position="346"/>
    </location>
</feature>
<reference evidence="4 5" key="1">
    <citation type="submission" date="2020-05" db="EMBL/GenBank/DDBJ databases">
        <title>Draft genome sequence of Desulfovibrio psychrotolerans JS1T.</title>
        <authorList>
            <person name="Ueno A."/>
            <person name="Tamazawa S."/>
            <person name="Tamamura S."/>
            <person name="Murakami T."/>
            <person name="Kiyama T."/>
            <person name="Inomata H."/>
            <person name="Amano Y."/>
            <person name="Miyakawa K."/>
            <person name="Tamaki H."/>
            <person name="Naganuma T."/>
            <person name="Kaneko K."/>
        </authorList>
    </citation>
    <scope>NUCLEOTIDE SEQUENCE [LARGE SCALE GENOMIC DNA]</scope>
    <source>
        <strain evidence="4 5">JS1</strain>
    </source>
</reference>
<evidence type="ECO:0000256" key="1">
    <source>
        <dbReference type="ARBA" id="ARBA00022801"/>
    </source>
</evidence>
<dbReference type="RefSeq" id="WP_174410873.1">
    <property type="nucleotide sequence ID" value="NZ_BLVP01000036.1"/>
</dbReference>
<dbReference type="GO" id="GO:0016787">
    <property type="term" value="F:hydrolase activity"/>
    <property type="evidence" value="ECO:0007669"/>
    <property type="project" value="UniProtKB-KW"/>
</dbReference>
<keyword evidence="1" id="KW-0378">Hydrolase</keyword>
<dbReference type="PANTHER" id="PTHR37294">
    <property type="entry name" value="3'-5' EXORIBONUCLEASE YHAM"/>
    <property type="match status" value="1"/>
</dbReference>
<keyword evidence="5" id="KW-1185">Reference proteome</keyword>
<dbReference type="GO" id="GO:0003676">
    <property type="term" value="F:nucleic acid binding"/>
    <property type="evidence" value="ECO:0007669"/>
    <property type="project" value="InterPro"/>
</dbReference>
<name>A0A7J0BX17_9BACT</name>
<accession>A0A7J0BX17</accession>
<dbReference type="Gene3D" id="1.10.3210.10">
    <property type="entry name" value="Hypothetical protein af1432"/>
    <property type="match status" value="1"/>
</dbReference>
<dbReference type="Gene3D" id="2.40.50.140">
    <property type="entry name" value="Nucleic acid-binding proteins"/>
    <property type="match status" value="1"/>
</dbReference>
<evidence type="ECO:0000313" key="4">
    <source>
        <dbReference type="EMBL" id="GFM38247.1"/>
    </source>
</evidence>
<dbReference type="PROSITE" id="PS51831">
    <property type="entry name" value="HD"/>
    <property type="match status" value="1"/>
</dbReference>
<dbReference type="AlphaFoldDB" id="A0A7J0BX17"/>
<protein>
    <submittedName>
        <fullName evidence="4">HDIG domain-containing protein</fullName>
    </submittedName>
</protein>
<evidence type="ECO:0000256" key="2">
    <source>
        <dbReference type="SAM" id="MobiDB-lite"/>
    </source>
</evidence>
<dbReference type="InterPro" id="IPR012340">
    <property type="entry name" value="NA-bd_OB-fold"/>
</dbReference>
<dbReference type="CDD" id="cd04492">
    <property type="entry name" value="YhaM_OBF_like"/>
    <property type="match status" value="1"/>
</dbReference>
<dbReference type="InterPro" id="IPR006674">
    <property type="entry name" value="HD_domain"/>
</dbReference>
<dbReference type="CDD" id="cd00077">
    <property type="entry name" value="HDc"/>
    <property type="match status" value="1"/>
</dbReference>